<dbReference type="InParanoid" id="A0A2P5ATM8"/>
<evidence type="ECO:0000313" key="3">
    <source>
        <dbReference type="Proteomes" id="UP000237000"/>
    </source>
</evidence>
<dbReference type="Proteomes" id="UP000237000">
    <property type="component" value="Unassembled WGS sequence"/>
</dbReference>
<name>A0A2P5ATM8_TREOI</name>
<feature type="compositionally biased region" description="Polar residues" evidence="1">
    <location>
        <begin position="1"/>
        <end position="18"/>
    </location>
</feature>
<proteinExistence type="predicted"/>
<accession>A0A2P5ATM8</accession>
<evidence type="ECO:0000313" key="2">
    <source>
        <dbReference type="EMBL" id="PON39912.1"/>
    </source>
</evidence>
<feature type="non-terminal residue" evidence="2">
    <location>
        <position position="1"/>
    </location>
</feature>
<keyword evidence="3" id="KW-1185">Reference proteome</keyword>
<sequence length="71" mass="7723">FTRESSASMMRQLNNSASMGPVTTCASSAKSKRNLILKEWPTKPFQKAARQQVVAGPTMIAEDNSPTSPRP</sequence>
<evidence type="ECO:0000256" key="1">
    <source>
        <dbReference type="SAM" id="MobiDB-lite"/>
    </source>
</evidence>
<dbReference type="AlphaFoldDB" id="A0A2P5ATM8"/>
<gene>
    <name evidence="2" type="ORF">TorRG33x02_341580</name>
</gene>
<organism evidence="2 3">
    <name type="scientific">Trema orientale</name>
    <name type="common">Charcoal tree</name>
    <name type="synonym">Celtis orientalis</name>
    <dbReference type="NCBI Taxonomy" id="63057"/>
    <lineage>
        <taxon>Eukaryota</taxon>
        <taxon>Viridiplantae</taxon>
        <taxon>Streptophyta</taxon>
        <taxon>Embryophyta</taxon>
        <taxon>Tracheophyta</taxon>
        <taxon>Spermatophyta</taxon>
        <taxon>Magnoliopsida</taxon>
        <taxon>eudicotyledons</taxon>
        <taxon>Gunneridae</taxon>
        <taxon>Pentapetalae</taxon>
        <taxon>rosids</taxon>
        <taxon>fabids</taxon>
        <taxon>Rosales</taxon>
        <taxon>Cannabaceae</taxon>
        <taxon>Trema</taxon>
    </lineage>
</organism>
<protein>
    <submittedName>
        <fullName evidence="2">Uncharacterized protein</fullName>
    </submittedName>
</protein>
<reference evidence="3" key="1">
    <citation type="submission" date="2016-06" db="EMBL/GenBank/DDBJ databases">
        <title>Parallel loss of symbiosis genes in relatives of nitrogen-fixing non-legume Parasponia.</title>
        <authorList>
            <person name="Van Velzen R."/>
            <person name="Holmer R."/>
            <person name="Bu F."/>
            <person name="Rutten L."/>
            <person name="Van Zeijl A."/>
            <person name="Liu W."/>
            <person name="Santuari L."/>
            <person name="Cao Q."/>
            <person name="Sharma T."/>
            <person name="Shen D."/>
            <person name="Roswanjaya Y."/>
            <person name="Wardhani T."/>
            <person name="Kalhor M.S."/>
            <person name="Jansen J."/>
            <person name="Van den Hoogen J."/>
            <person name="Gungor B."/>
            <person name="Hartog M."/>
            <person name="Hontelez J."/>
            <person name="Verver J."/>
            <person name="Yang W.-C."/>
            <person name="Schijlen E."/>
            <person name="Repin R."/>
            <person name="Schilthuizen M."/>
            <person name="Schranz E."/>
            <person name="Heidstra R."/>
            <person name="Miyata K."/>
            <person name="Fedorova E."/>
            <person name="Kohlen W."/>
            <person name="Bisseling T."/>
            <person name="Smit S."/>
            <person name="Geurts R."/>
        </authorList>
    </citation>
    <scope>NUCLEOTIDE SEQUENCE [LARGE SCALE GENOMIC DNA]</scope>
    <source>
        <strain evidence="3">cv. RG33-2</strain>
    </source>
</reference>
<comment type="caution">
    <text evidence="2">The sequence shown here is derived from an EMBL/GenBank/DDBJ whole genome shotgun (WGS) entry which is preliminary data.</text>
</comment>
<feature type="region of interest" description="Disordered" evidence="1">
    <location>
        <begin position="47"/>
        <end position="71"/>
    </location>
</feature>
<feature type="region of interest" description="Disordered" evidence="1">
    <location>
        <begin position="1"/>
        <end position="26"/>
    </location>
</feature>
<dbReference type="EMBL" id="JXTC01000703">
    <property type="protein sequence ID" value="PON39912.1"/>
    <property type="molecule type" value="Genomic_DNA"/>
</dbReference>